<accession>A0A1A8V9V2</accession>
<dbReference type="EMBL" id="HAEJ01016144">
    <property type="protein sequence ID" value="SBS56601.1"/>
    <property type="molecule type" value="Transcribed_RNA"/>
</dbReference>
<sequence>MLPLGHVIRQHGLHFHCYTDDTQLYISSKSINPAILPTISGCLSDIKHWMDTNFVKLNCSKTELLITGPKSLLPSVQNIFVQTDSLTVTPSSTVPNLGATFDSSLSFKSHINNIHRVSFFHLGNIAHLHPSLPDSTAQTLIFAFITSRLDYCDSILYRLPSSALQKLQYIQNSAALLLTYTRSRDHITPVLKQLHWLPVSYRIHYKLLLITYKCLNNLAPSFRFFFRFQILLAK</sequence>
<proteinExistence type="predicted"/>
<evidence type="ECO:0000313" key="1">
    <source>
        <dbReference type="EMBL" id="SBS56601.1"/>
    </source>
</evidence>
<reference evidence="1" key="2">
    <citation type="submission" date="2016-06" db="EMBL/GenBank/DDBJ databases">
        <title>The genome of a short-lived fish provides insights into sex chromosome evolution and the genetic control of aging.</title>
        <authorList>
            <person name="Reichwald K."/>
            <person name="Felder M."/>
            <person name="Petzold A."/>
            <person name="Koch P."/>
            <person name="Groth M."/>
            <person name="Platzer M."/>
        </authorList>
    </citation>
    <scope>NUCLEOTIDE SEQUENCE</scope>
    <source>
        <tissue evidence="1">Brain</tissue>
    </source>
</reference>
<name>A0A1A8V9V2_NOTFU</name>
<gene>
    <name evidence="1" type="primary">Nfu_g_1_006703</name>
</gene>
<dbReference type="AlphaFoldDB" id="A0A1A8V9V2"/>
<evidence type="ECO:0008006" key="2">
    <source>
        <dbReference type="Google" id="ProtNLM"/>
    </source>
</evidence>
<protein>
    <recommendedName>
        <fullName evidence="2">Reverse transcriptase domain-containing protein</fullName>
    </recommendedName>
</protein>
<organism evidence="1">
    <name type="scientific">Nothobranchius furzeri</name>
    <name type="common">Turquoise killifish</name>
    <dbReference type="NCBI Taxonomy" id="105023"/>
    <lineage>
        <taxon>Eukaryota</taxon>
        <taxon>Metazoa</taxon>
        <taxon>Chordata</taxon>
        <taxon>Craniata</taxon>
        <taxon>Vertebrata</taxon>
        <taxon>Euteleostomi</taxon>
        <taxon>Actinopterygii</taxon>
        <taxon>Neopterygii</taxon>
        <taxon>Teleostei</taxon>
        <taxon>Neoteleostei</taxon>
        <taxon>Acanthomorphata</taxon>
        <taxon>Ovalentaria</taxon>
        <taxon>Atherinomorphae</taxon>
        <taxon>Cyprinodontiformes</taxon>
        <taxon>Nothobranchiidae</taxon>
        <taxon>Nothobranchius</taxon>
    </lineage>
</organism>
<dbReference type="PANTHER" id="PTHR33332">
    <property type="entry name" value="REVERSE TRANSCRIPTASE DOMAIN-CONTAINING PROTEIN"/>
    <property type="match status" value="1"/>
</dbReference>
<reference evidence="1" key="1">
    <citation type="submission" date="2016-05" db="EMBL/GenBank/DDBJ databases">
        <authorList>
            <person name="Lavstsen T."/>
            <person name="Jespersen J.S."/>
        </authorList>
    </citation>
    <scope>NUCLEOTIDE SEQUENCE</scope>
    <source>
        <tissue evidence="1">Brain</tissue>
    </source>
</reference>